<dbReference type="GO" id="GO:0004888">
    <property type="term" value="F:transmembrane signaling receptor activity"/>
    <property type="evidence" value="ECO:0007669"/>
    <property type="project" value="InterPro"/>
</dbReference>
<dbReference type="SUPFAM" id="SSF58104">
    <property type="entry name" value="Methyl-accepting chemotaxis protein (MCP) signaling domain"/>
    <property type="match status" value="1"/>
</dbReference>
<dbReference type="InterPro" id="IPR024478">
    <property type="entry name" value="HlyB_4HB_MCP"/>
</dbReference>
<protein>
    <submittedName>
        <fullName evidence="7">Methyl-accepting chemotaxis protein McpU</fullName>
    </submittedName>
</protein>
<dbReference type="SMART" id="SM00304">
    <property type="entry name" value="HAMP"/>
    <property type="match status" value="1"/>
</dbReference>
<dbReference type="PANTHER" id="PTHR32089:SF112">
    <property type="entry name" value="LYSOZYME-LIKE PROTEIN-RELATED"/>
    <property type="match status" value="1"/>
</dbReference>
<dbReference type="InterPro" id="IPR004090">
    <property type="entry name" value="Chemotax_Me-accpt_rcpt"/>
</dbReference>
<dbReference type="AlphaFoldDB" id="A0A1Y0HIE3"/>
<evidence type="ECO:0000256" key="3">
    <source>
        <dbReference type="PROSITE-ProRule" id="PRU00284"/>
    </source>
</evidence>
<dbReference type="Pfam" id="PF00015">
    <property type="entry name" value="MCPsignal"/>
    <property type="match status" value="1"/>
</dbReference>
<keyword evidence="4" id="KW-1133">Transmembrane helix</keyword>
<dbReference type="GO" id="GO:0016020">
    <property type="term" value="C:membrane"/>
    <property type="evidence" value="ECO:0007669"/>
    <property type="project" value="InterPro"/>
</dbReference>
<feature type="domain" description="HAMP" evidence="6">
    <location>
        <begin position="218"/>
        <end position="272"/>
    </location>
</feature>
<dbReference type="Gene3D" id="1.20.120.30">
    <property type="entry name" value="Aspartate receptor, ligand-binding domain"/>
    <property type="match status" value="1"/>
</dbReference>
<keyword evidence="8" id="KW-1185">Reference proteome</keyword>
<dbReference type="OrthoDB" id="9765597at2"/>
<comment type="similarity">
    <text evidence="2">Belongs to the methyl-accepting chemotaxis (MCP) protein family.</text>
</comment>
<keyword evidence="4" id="KW-0812">Transmembrane</keyword>
<accession>A0A1Y0HIE3</accession>
<evidence type="ECO:0000313" key="7">
    <source>
        <dbReference type="EMBL" id="ARU47859.1"/>
    </source>
</evidence>
<feature type="transmembrane region" description="Helical" evidence="4">
    <location>
        <begin position="195"/>
        <end position="215"/>
    </location>
</feature>
<evidence type="ECO:0000256" key="1">
    <source>
        <dbReference type="ARBA" id="ARBA00023224"/>
    </source>
</evidence>
<keyword evidence="1 3" id="KW-0807">Transducer</keyword>
<dbReference type="InterPro" id="IPR003660">
    <property type="entry name" value="HAMP_dom"/>
</dbReference>
<dbReference type="Gene3D" id="1.10.287.950">
    <property type="entry name" value="Methyl-accepting chemotaxis protein"/>
    <property type="match status" value="1"/>
</dbReference>
<feature type="domain" description="Methyl-accepting transducer" evidence="5">
    <location>
        <begin position="315"/>
        <end position="484"/>
    </location>
</feature>
<feature type="transmembrane region" description="Helical" evidence="4">
    <location>
        <begin position="15"/>
        <end position="37"/>
    </location>
</feature>
<dbReference type="CDD" id="cd06225">
    <property type="entry name" value="HAMP"/>
    <property type="match status" value="1"/>
</dbReference>
<dbReference type="GO" id="GO:0006935">
    <property type="term" value="P:chemotaxis"/>
    <property type="evidence" value="ECO:0007669"/>
    <property type="project" value="InterPro"/>
</dbReference>
<dbReference type="KEGG" id="suls:Sdiek1_0690"/>
<dbReference type="Proteomes" id="UP000196005">
    <property type="component" value="Chromosome"/>
</dbReference>
<dbReference type="InterPro" id="IPR025991">
    <property type="entry name" value="Chemoreceptor_zinc-bind_dom"/>
</dbReference>
<dbReference type="SMART" id="SM00283">
    <property type="entry name" value="MA"/>
    <property type="match status" value="1"/>
</dbReference>
<evidence type="ECO:0000313" key="8">
    <source>
        <dbReference type="Proteomes" id="UP000196005"/>
    </source>
</evidence>
<dbReference type="PRINTS" id="PR00260">
    <property type="entry name" value="CHEMTRNSDUCR"/>
</dbReference>
<dbReference type="GO" id="GO:0007165">
    <property type="term" value="P:signal transduction"/>
    <property type="evidence" value="ECO:0007669"/>
    <property type="project" value="UniProtKB-KW"/>
</dbReference>
<keyword evidence="4" id="KW-0472">Membrane</keyword>
<dbReference type="Pfam" id="PF00672">
    <property type="entry name" value="HAMP"/>
    <property type="match status" value="1"/>
</dbReference>
<dbReference type="PROSITE" id="PS50111">
    <property type="entry name" value="CHEMOTAXIS_TRANSDUC_2"/>
    <property type="match status" value="1"/>
</dbReference>
<sequence length="612" mass="69238">MNFYKRLFMTIKLRLIISAFISSFVVILVIGVSFITIQTVQIKGNIYENIILSKDLLADILPPPEYILETRLVTYELLNSTPEQIISLKAKLDALKKDFTDRQSYWDQSNLEPSMKKLVLNEIKSSAFSYFDLTEKKFIPAIEKGNMEEARTLLSGELQKYYDIHRQYIDQLVIMANQQAEADENISKSALQKGFMTMALTALIGIIILLTALGVTNTIILKNINRLKTIAATLASEKGDLSSRLPIESQDEIAQTSQNFNRLFDKFEQIVHLAQIEESKIKEAHTEINQHMAHSQLMISLTDLMSEGAIHGSTDIQQTMQTTIETLQNILQLNDKTSLVVKNVHQNTNQIMSAMEHIVEKINDTRKNADSVTHSTDEIAQVIALIKDISDQTNLLALNAAIEAARAGEHGRGFAVVADEVRKLAERTQKATTEVEATINILKQNAETMVESSESTEVYVKDTVSQVDLFRQALSELTDNADAIRQENLLISYDIFIELAKLDHIIFKLKAYNSIFHNEEKTTFSDHHQCRLGKWYEHGDGKKAFENVPSYALLASPHQNVHDKIYASLACIKNNNCVEKSEEILNNFKIVETKSKELFTILDHMVEEAKRG</sequence>
<evidence type="ECO:0000256" key="4">
    <source>
        <dbReference type="SAM" id="Phobius"/>
    </source>
</evidence>
<dbReference type="InterPro" id="IPR004089">
    <property type="entry name" value="MCPsignal_dom"/>
</dbReference>
<dbReference type="PROSITE" id="PS50885">
    <property type="entry name" value="HAMP"/>
    <property type="match status" value="1"/>
</dbReference>
<organism evidence="7 8">
    <name type="scientific">Sulfurospirillum diekertiae</name>
    <dbReference type="NCBI Taxonomy" id="1854492"/>
    <lineage>
        <taxon>Bacteria</taxon>
        <taxon>Pseudomonadati</taxon>
        <taxon>Campylobacterota</taxon>
        <taxon>Epsilonproteobacteria</taxon>
        <taxon>Campylobacterales</taxon>
        <taxon>Sulfurospirillaceae</taxon>
        <taxon>Sulfurospirillum</taxon>
    </lineage>
</organism>
<dbReference type="EMBL" id="CP021416">
    <property type="protein sequence ID" value="ARU47859.1"/>
    <property type="molecule type" value="Genomic_DNA"/>
</dbReference>
<gene>
    <name evidence="7" type="ORF">Sdiek1_0690</name>
</gene>
<dbReference type="Pfam" id="PF12729">
    <property type="entry name" value="4HB_MCP_1"/>
    <property type="match status" value="1"/>
</dbReference>
<evidence type="ECO:0000259" key="5">
    <source>
        <dbReference type="PROSITE" id="PS50111"/>
    </source>
</evidence>
<proteinExistence type="inferred from homology"/>
<reference evidence="8" key="1">
    <citation type="submission" date="2017-05" db="EMBL/GenBank/DDBJ databases">
        <title>Dechlorination kinetics govern the competition between two new strains of the genus Sulfurospirillum.</title>
        <authorList>
            <person name="Buttet G.F."/>
            <person name="Murray A.M."/>
            <person name="Goris T."/>
            <person name="Burion M."/>
            <person name="Lin B."/>
            <person name="Rolle M."/>
            <person name="Maillard J."/>
        </authorList>
    </citation>
    <scope>NUCLEOTIDE SEQUENCE [LARGE SCALE GENOMIC DNA]</scope>
    <source>
        <strain evidence="8">SL2-1</strain>
    </source>
</reference>
<dbReference type="PANTHER" id="PTHR32089">
    <property type="entry name" value="METHYL-ACCEPTING CHEMOTAXIS PROTEIN MCPB"/>
    <property type="match status" value="1"/>
</dbReference>
<evidence type="ECO:0000256" key="2">
    <source>
        <dbReference type="ARBA" id="ARBA00029447"/>
    </source>
</evidence>
<name>A0A1Y0HIE3_9BACT</name>
<evidence type="ECO:0000259" key="6">
    <source>
        <dbReference type="PROSITE" id="PS50885"/>
    </source>
</evidence>
<dbReference type="Gene3D" id="6.10.340.10">
    <property type="match status" value="1"/>
</dbReference>
<dbReference type="Pfam" id="PF13682">
    <property type="entry name" value="CZB"/>
    <property type="match status" value="1"/>
</dbReference>